<feature type="region of interest" description="Disordered" evidence="1">
    <location>
        <begin position="114"/>
        <end position="223"/>
    </location>
</feature>
<feature type="region of interest" description="Disordered" evidence="1">
    <location>
        <begin position="1"/>
        <end position="28"/>
    </location>
</feature>
<proteinExistence type="predicted"/>
<gene>
    <name evidence="2" type="ORF">BZA70DRAFT_158962</name>
</gene>
<feature type="region of interest" description="Disordered" evidence="1">
    <location>
        <begin position="40"/>
        <end position="93"/>
    </location>
</feature>
<reference evidence="2 3" key="1">
    <citation type="submission" date="2024-03" db="EMBL/GenBank/DDBJ databases">
        <title>Genome-scale model development and genomic sequencing of the oleaginous clade Lipomyces.</title>
        <authorList>
            <consortium name="Lawrence Berkeley National Laboratory"/>
            <person name="Czajka J.J."/>
            <person name="Han Y."/>
            <person name="Kim J."/>
            <person name="Mondo S.J."/>
            <person name="Hofstad B.A."/>
            <person name="Robles A."/>
            <person name="Haridas S."/>
            <person name="Riley R."/>
            <person name="LaButti K."/>
            <person name="Pangilinan J."/>
            <person name="Andreopoulos W."/>
            <person name="Lipzen A."/>
            <person name="Yan J."/>
            <person name="Wang M."/>
            <person name="Ng V."/>
            <person name="Grigoriev I.V."/>
            <person name="Spatafora J.W."/>
            <person name="Magnuson J.K."/>
            <person name="Baker S.E."/>
            <person name="Pomraning K.R."/>
        </authorList>
    </citation>
    <scope>NUCLEOTIDE SEQUENCE [LARGE SCALE GENOMIC DNA]</scope>
    <source>
        <strain evidence="2 3">Phaff 52-87</strain>
    </source>
</reference>
<comment type="caution">
    <text evidence="2">The sequence shown here is derived from an EMBL/GenBank/DDBJ whole genome shotgun (WGS) entry which is preliminary data.</text>
</comment>
<feature type="compositionally biased region" description="Polar residues" evidence="1">
    <location>
        <begin position="119"/>
        <end position="136"/>
    </location>
</feature>
<dbReference type="EMBL" id="JBBJBU010000005">
    <property type="protein sequence ID" value="KAK7205454.1"/>
    <property type="molecule type" value="Genomic_DNA"/>
</dbReference>
<feature type="compositionally biased region" description="Gly residues" evidence="1">
    <location>
        <begin position="185"/>
        <end position="199"/>
    </location>
</feature>
<evidence type="ECO:0000313" key="3">
    <source>
        <dbReference type="Proteomes" id="UP001498771"/>
    </source>
</evidence>
<dbReference type="RefSeq" id="XP_064768487.1">
    <property type="nucleotide sequence ID" value="XM_064909766.1"/>
</dbReference>
<sequence length="223" mass="24148">MSIRRGQQLKEPTKMSTGSPAADKGLSSKLLTMKFMRQAATKEQIAEAEKEQRRADDASKWTLEPPADEQANKAAESNVTVSGSSSPSTDRQITIGQSKVRILQGIGFQVIDAHEVEEGSSTPTGRKSWGKFNTQFDELAEADSDDSDGEEEEEVDEEEAKRRRIQTERDEENMMKSARKKQGISGAGGGGGGGGGGSKGGKKDSKKRQAGQKGKKESKKQKR</sequence>
<protein>
    <submittedName>
        <fullName evidence="2">Uncharacterized protein</fullName>
    </submittedName>
</protein>
<feature type="compositionally biased region" description="Acidic residues" evidence="1">
    <location>
        <begin position="138"/>
        <end position="158"/>
    </location>
</feature>
<keyword evidence="3" id="KW-1185">Reference proteome</keyword>
<feature type="compositionally biased region" description="Basic and acidic residues" evidence="1">
    <location>
        <begin position="44"/>
        <end position="59"/>
    </location>
</feature>
<name>A0ABR1F6I3_9ASCO</name>
<feature type="compositionally biased region" description="Low complexity" evidence="1">
    <location>
        <begin position="77"/>
        <end position="89"/>
    </location>
</feature>
<dbReference type="Proteomes" id="UP001498771">
    <property type="component" value="Unassembled WGS sequence"/>
</dbReference>
<evidence type="ECO:0000313" key="2">
    <source>
        <dbReference type="EMBL" id="KAK7205454.1"/>
    </source>
</evidence>
<dbReference type="Pfam" id="PF10175">
    <property type="entry name" value="MPP6"/>
    <property type="match status" value="1"/>
</dbReference>
<feature type="compositionally biased region" description="Basic and acidic residues" evidence="1">
    <location>
        <begin position="159"/>
        <end position="174"/>
    </location>
</feature>
<accession>A0ABR1F6I3</accession>
<organism evidence="2 3">
    <name type="scientific">Myxozyma melibiosi</name>
    <dbReference type="NCBI Taxonomy" id="54550"/>
    <lineage>
        <taxon>Eukaryota</taxon>
        <taxon>Fungi</taxon>
        <taxon>Dikarya</taxon>
        <taxon>Ascomycota</taxon>
        <taxon>Saccharomycotina</taxon>
        <taxon>Lipomycetes</taxon>
        <taxon>Lipomycetales</taxon>
        <taxon>Lipomycetaceae</taxon>
        <taxon>Myxozyma</taxon>
    </lineage>
</organism>
<evidence type="ECO:0000256" key="1">
    <source>
        <dbReference type="SAM" id="MobiDB-lite"/>
    </source>
</evidence>
<dbReference type="GeneID" id="90035278"/>